<protein>
    <submittedName>
        <fullName evidence="3">Uncharacterized protein</fullName>
    </submittedName>
</protein>
<reference evidence="3 4" key="1">
    <citation type="submission" date="2019-06" db="EMBL/GenBank/DDBJ databases">
        <title>A chromosomal-level reference genome of Carpinus fangiana (Coryloideae, Betulaceae).</title>
        <authorList>
            <person name="Yang X."/>
            <person name="Wang Z."/>
            <person name="Zhang L."/>
            <person name="Hao G."/>
            <person name="Liu J."/>
            <person name="Yang Y."/>
        </authorList>
    </citation>
    <scope>NUCLEOTIDE SEQUENCE [LARGE SCALE GENOMIC DNA]</scope>
    <source>
        <strain evidence="3">Cfa_2016G</strain>
        <tissue evidence="3">Leaf</tissue>
    </source>
</reference>
<accession>A0A5N6KV91</accession>
<keyword evidence="2" id="KW-1133">Transmembrane helix</keyword>
<dbReference type="AlphaFoldDB" id="A0A5N6KV91"/>
<feature type="transmembrane region" description="Helical" evidence="2">
    <location>
        <begin position="156"/>
        <end position="173"/>
    </location>
</feature>
<gene>
    <name evidence="3" type="ORF">FH972_023462</name>
</gene>
<feature type="compositionally biased region" description="Polar residues" evidence="1">
    <location>
        <begin position="252"/>
        <end position="268"/>
    </location>
</feature>
<sequence length="301" mass="33237">MAPSVVSYLGSIWARIRGTGVPVIANHLPPQLETPSPTTLAEEGRYVREGELPLTYATRPVAIKTWIQTMLTFSGVSACAVAVVVALEEDRRVKIQRSSTEGSTVDPSRSKILTAMLVIWPVLIISYMLVFCVHLMTATGDEQARWHTHAPVPYYLLRTFGMIVLSILIHFTIKGLSTSATPEDLVVWLPLLSCALVIGNSFFLNGRSHNLGPQGYRRTPSFYDMGHLDDGNPRIHNTVRQQIQRDSLFNEIQNPRNSTSPTQANQGNHAAPHNEHDLEREIAVEGCSTLIQTSLDSAASE</sequence>
<keyword evidence="4" id="KW-1185">Reference proteome</keyword>
<proteinExistence type="predicted"/>
<organism evidence="3 4">
    <name type="scientific">Carpinus fangiana</name>
    <dbReference type="NCBI Taxonomy" id="176857"/>
    <lineage>
        <taxon>Eukaryota</taxon>
        <taxon>Viridiplantae</taxon>
        <taxon>Streptophyta</taxon>
        <taxon>Embryophyta</taxon>
        <taxon>Tracheophyta</taxon>
        <taxon>Spermatophyta</taxon>
        <taxon>Magnoliopsida</taxon>
        <taxon>eudicotyledons</taxon>
        <taxon>Gunneridae</taxon>
        <taxon>Pentapetalae</taxon>
        <taxon>rosids</taxon>
        <taxon>fabids</taxon>
        <taxon>Fagales</taxon>
        <taxon>Betulaceae</taxon>
        <taxon>Carpinus</taxon>
    </lineage>
</organism>
<evidence type="ECO:0000313" key="3">
    <source>
        <dbReference type="EMBL" id="KAB8349435.1"/>
    </source>
</evidence>
<feature type="transmembrane region" description="Helical" evidence="2">
    <location>
        <begin position="185"/>
        <end position="204"/>
    </location>
</feature>
<name>A0A5N6KV91_9ROSI</name>
<evidence type="ECO:0000256" key="1">
    <source>
        <dbReference type="SAM" id="MobiDB-lite"/>
    </source>
</evidence>
<keyword evidence="2" id="KW-0472">Membrane</keyword>
<keyword evidence="2" id="KW-0812">Transmembrane</keyword>
<feature type="region of interest" description="Disordered" evidence="1">
    <location>
        <begin position="252"/>
        <end position="275"/>
    </location>
</feature>
<feature type="transmembrane region" description="Helical" evidence="2">
    <location>
        <begin position="66"/>
        <end position="87"/>
    </location>
</feature>
<comment type="caution">
    <text evidence="3">The sequence shown here is derived from an EMBL/GenBank/DDBJ whole genome shotgun (WGS) entry which is preliminary data.</text>
</comment>
<feature type="transmembrane region" description="Helical" evidence="2">
    <location>
        <begin position="112"/>
        <end position="136"/>
    </location>
</feature>
<dbReference type="Proteomes" id="UP000327013">
    <property type="component" value="Unassembled WGS sequence"/>
</dbReference>
<dbReference type="EMBL" id="VIBQ01000014">
    <property type="protein sequence ID" value="KAB8349435.1"/>
    <property type="molecule type" value="Genomic_DNA"/>
</dbReference>
<evidence type="ECO:0000313" key="4">
    <source>
        <dbReference type="Proteomes" id="UP000327013"/>
    </source>
</evidence>
<evidence type="ECO:0000256" key="2">
    <source>
        <dbReference type="SAM" id="Phobius"/>
    </source>
</evidence>